<name>A0A0V1GRJ1_9BILA</name>
<gene>
    <name evidence="4" type="ORF">T11_15136</name>
    <name evidence="5" type="ORF">T11_2396</name>
</gene>
<evidence type="ECO:0000256" key="2">
    <source>
        <dbReference type="SAM" id="Phobius"/>
    </source>
</evidence>
<evidence type="ECO:0000313" key="4">
    <source>
        <dbReference type="EMBL" id="KRZ00928.1"/>
    </source>
</evidence>
<keyword evidence="6" id="KW-1185">Reference proteome</keyword>
<organism evidence="5 6">
    <name type="scientific">Trichinella zimbabwensis</name>
    <dbReference type="NCBI Taxonomy" id="268475"/>
    <lineage>
        <taxon>Eukaryota</taxon>
        <taxon>Metazoa</taxon>
        <taxon>Ecdysozoa</taxon>
        <taxon>Nematoda</taxon>
        <taxon>Enoplea</taxon>
        <taxon>Dorylaimia</taxon>
        <taxon>Trichinellida</taxon>
        <taxon>Trichinellidae</taxon>
        <taxon>Trichinella</taxon>
    </lineage>
</organism>
<dbReference type="PROSITE" id="PS50157">
    <property type="entry name" value="ZINC_FINGER_C2H2_2"/>
    <property type="match status" value="1"/>
</dbReference>
<dbReference type="Proteomes" id="UP000055024">
    <property type="component" value="Unassembled WGS sequence"/>
</dbReference>
<keyword evidence="1" id="KW-0862">Zinc</keyword>
<dbReference type="GO" id="GO:0008270">
    <property type="term" value="F:zinc ion binding"/>
    <property type="evidence" value="ECO:0007669"/>
    <property type="project" value="UniProtKB-KW"/>
</dbReference>
<reference evidence="5 6" key="1">
    <citation type="submission" date="2015-01" db="EMBL/GenBank/DDBJ databases">
        <title>Evolution of Trichinella species and genotypes.</title>
        <authorList>
            <person name="Korhonen P.K."/>
            <person name="Edoardo P."/>
            <person name="Giuseppe L.R."/>
            <person name="Gasser R.B."/>
        </authorList>
    </citation>
    <scope>NUCLEOTIDE SEQUENCE [LARGE SCALE GENOMIC DNA]</scope>
    <source>
        <strain evidence="5">ISS1029</strain>
    </source>
</reference>
<keyword evidence="2" id="KW-0812">Transmembrane</keyword>
<dbReference type="AlphaFoldDB" id="A0A0V1GRJ1"/>
<dbReference type="InterPro" id="IPR036236">
    <property type="entry name" value="Znf_C2H2_sf"/>
</dbReference>
<keyword evidence="2" id="KW-0472">Membrane</keyword>
<dbReference type="Gene3D" id="3.30.160.60">
    <property type="entry name" value="Classic Zinc Finger"/>
    <property type="match status" value="1"/>
</dbReference>
<feature type="domain" description="C2H2-type" evidence="3">
    <location>
        <begin position="311"/>
        <end position="340"/>
    </location>
</feature>
<keyword evidence="2" id="KW-1133">Transmembrane helix</keyword>
<dbReference type="EMBL" id="JYDP01000367">
    <property type="protein sequence ID" value="KRZ00935.1"/>
    <property type="molecule type" value="Genomic_DNA"/>
</dbReference>
<feature type="transmembrane region" description="Helical" evidence="2">
    <location>
        <begin position="42"/>
        <end position="61"/>
    </location>
</feature>
<evidence type="ECO:0000259" key="3">
    <source>
        <dbReference type="PROSITE" id="PS50157"/>
    </source>
</evidence>
<sequence>MKQIQTVNERLPQTSYKRVINKLPALIQYLIFMIRDSTRKRVLGLLLLLALCNSCLVVRGVCEVSNPICKEVVRHVKENHLYSLLDQIFQKYNELRKHVLVDNQLVMECSDCAKSSRNPFAPLTRTLVHLIEFFVRIFAMYLPQMERQMLRKRSRDQQWICSMEDCGKCSSPGCDHKFSKSTMARQLKENHPDKFVDQCKECTLRPVESNLKCPDCGDLFADPHNLKRPVQRMHRADFWKEKSSLQQHMKKKGSAFEDGVSSIQQPANIIVSKGQAKTCFEDKPNTATLQWEHMQRRHGQDFRNERRRRPYKCTVEGCSKEFYSQVQLLDHGNTQSNLKFNVCAEDGCQRAYCCRSSLQQHMKKQGVSFDNDL</sequence>
<dbReference type="OrthoDB" id="3437960at2759"/>
<evidence type="ECO:0000256" key="1">
    <source>
        <dbReference type="PROSITE-ProRule" id="PRU00042"/>
    </source>
</evidence>
<comment type="caution">
    <text evidence="5">The sequence shown here is derived from an EMBL/GenBank/DDBJ whole genome shotgun (WGS) entry which is preliminary data.</text>
</comment>
<dbReference type="EMBL" id="JYDP01000368">
    <property type="protein sequence ID" value="KRZ00928.1"/>
    <property type="molecule type" value="Genomic_DNA"/>
</dbReference>
<accession>A0A0V1GRJ1</accession>
<keyword evidence="1" id="KW-0863">Zinc-finger</keyword>
<proteinExistence type="predicted"/>
<evidence type="ECO:0000313" key="6">
    <source>
        <dbReference type="Proteomes" id="UP000055024"/>
    </source>
</evidence>
<protein>
    <recommendedName>
        <fullName evidence="3">C2H2-type domain-containing protein</fullName>
    </recommendedName>
</protein>
<keyword evidence="1" id="KW-0479">Metal-binding</keyword>
<evidence type="ECO:0000313" key="5">
    <source>
        <dbReference type="EMBL" id="KRZ00935.1"/>
    </source>
</evidence>
<dbReference type="InterPro" id="IPR013087">
    <property type="entry name" value="Znf_C2H2_type"/>
</dbReference>
<dbReference type="SUPFAM" id="SSF57667">
    <property type="entry name" value="beta-beta-alpha zinc fingers"/>
    <property type="match status" value="1"/>
</dbReference>